<reference evidence="2 3" key="1">
    <citation type="journal article" date="2014" name="Int. J. Syst. Evol. Microbiol.">
        <title>Complete genome sequence of Corynebacterium casei LMG S-19264T (=DSM 44701T), isolated from a smear-ripened cheese.</title>
        <authorList>
            <consortium name="US DOE Joint Genome Institute (JGI-PGF)"/>
            <person name="Walter F."/>
            <person name="Albersmeier A."/>
            <person name="Kalinowski J."/>
            <person name="Ruckert C."/>
        </authorList>
    </citation>
    <scope>NUCLEOTIDE SEQUENCE [LARGE SCALE GENOMIC DNA]</scope>
    <source>
        <strain evidence="2 3">NBRC 112785</strain>
    </source>
</reference>
<evidence type="ECO:0008006" key="4">
    <source>
        <dbReference type="Google" id="ProtNLM"/>
    </source>
</evidence>
<evidence type="ECO:0000256" key="1">
    <source>
        <dbReference type="SAM" id="Phobius"/>
    </source>
</evidence>
<organism evidence="2 3">
    <name type="scientific">Paraferrimonas haliotis</name>
    <dbReference type="NCBI Taxonomy" id="2013866"/>
    <lineage>
        <taxon>Bacteria</taxon>
        <taxon>Pseudomonadati</taxon>
        <taxon>Pseudomonadota</taxon>
        <taxon>Gammaproteobacteria</taxon>
        <taxon>Alteromonadales</taxon>
        <taxon>Ferrimonadaceae</taxon>
        <taxon>Paraferrimonas</taxon>
    </lineage>
</organism>
<accession>A0AA37X070</accession>
<keyword evidence="3" id="KW-1185">Reference proteome</keyword>
<sequence>MNENTPWYKQFWPWVLIGIPASAVISSLYLVKIAVDNKDSLVAEDYYKKGKAINLDLAKIDEAKALGLEFAMSFEAGEVLIEQVAGTPYEGALSVNFYHPTLEARDKNVLLTADGSGIYRLQTDKDFSGNWEVQLDSYDSRWRLQKRIHLPRQEPIRFN</sequence>
<gene>
    <name evidence="2" type="primary">ccoH</name>
    <name evidence="2" type="ORF">GCM10007894_25530</name>
</gene>
<keyword evidence="1" id="KW-0472">Membrane</keyword>
<evidence type="ECO:0000313" key="2">
    <source>
        <dbReference type="EMBL" id="GLS84576.1"/>
    </source>
</evidence>
<protein>
    <recommendedName>
        <fullName evidence="4">Nitrogen fixation protein FixH</fullName>
    </recommendedName>
</protein>
<dbReference type="Pfam" id="PF05751">
    <property type="entry name" value="FixH"/>
    <property type="match status" value="1"/>
</dbReference>
<comment type="caution">
    <text evidence="2">The sequence shown here is derived from an EMBL/GenBank/DDBJ whole genome shotgun (WGS) entry which is preliminary data.</text>
</comment>
<dbReference type="EMBL" id="BSPO01000003">
    <property type="protein sequence ID" value="GLS84576.1"/>
    <property type="molecule type" value="Genomic_DNA"/>
</dbReference>
<name>A0AA37X070_9GAMM</name>
<dbReference type="InterPro" id="IPR008620">
    <property type="entry name" value="FixH"/>
</dbReference>
<dbReference type="AlphaFoldDB" id="A0AA37X070"/>
<keyword evidence="1" id="KW-0812">Transmembrane</keyword>
<dbReference type="Proteomes" id="UP001157439">
    <property type="component" value="Unassembled WGS sequence"/>
</dbReference>
<evidence type="ECO:0000313" key="3">
    <source>
        <dbReference type="Proteomes" id="UP001157439"/>
    </source>
</evidence>
<dbReference type="RefSeq" id="WP_095499046.1">
    <property type="nucleotide sequence ID" value="NZ_BSPO01000003.1"/>
</dbReference>
<keyword evidence="1" id="KW-1133">Transmembrane helix</keyword>
<feature type="transmembrane region" description="Helical" evidence="1">
    <location>
        <begin position="12"/>
        <end position="31"/>
    </location>
</feature>
<proteinExistence type="predicted"/>